<reference evidence="1 2" key="1">
    <citation type="journal article" date="2010" name="Mol. Plant Microbe Interact.">
        <title>Streptomyces scabies 87-22 contains a coronafacic acid-like biosynthetic cluster that contributes to plant-microbe interactions.</title>
        <authorList>
            <person name="Bignell D.R."/>
            <person name="Seipke R.F."/>
            <person name="Huguet-Tapia J.C."/>
            <person name="Chambers A.H."/>
            <person name="Parry R.J."/>
            <person name="Loria R."/>
        </authorList>
    </citation>
    <scope>NUCLEOTIDE SEQUENCE [LARGE SCALE GENOMIC DNA]</scope>
    <source>
        <strain evidence="1 2">87.22</strain>
    </source>
</reference>
<dbReference type="Proteomes" id="UP000001444">
    <property type="component" value="Chromosome"/>
</dbReference>
<keyword evidence="2" id="KW-1185">Reference proteome</keyword>
<dbReference type="KEGG" id="scb:SCAB_64891"/>
<gene>
    <name evidence="1" type="ordered locus">SCAB_64891</name>
</gene>
<dbReference type="STRING" id="680198.SCAB_64891"/>
<name>C9ZE60_STRSW</name>
<evidence type="ECO:0000313" key="1">
    <source>
        <dbReference type="EMBL" id="CBG73492.1"/>
    </source>
</evidence>
<dbReference type="EMBL" id="FN554889">
    <property type="protein sequence ID" value="CBG73492.1"/>
    <property type="molecule type" value="Genomic_DNA"/>
</dbReference>
<dbReference type="eggNOG" id="ENOG5031ZI9">
    <property type="taxonomic scope" value="Bacteria"/>
</dbReference>
<evidence type="ECO:0000313" key="2">
    <source>
        <dbReference type="Proteomes" id="UP000001444"/>
    </source>
</evidence>
<sequence length="232" mass="24451">MKAGRPDDLGTFDAERDAFAAALAGWAQRQADGLLERADAKADGPPDFFDLWAAQSPERQAQLAALIAGYGFRLAQIGAWSVLGMWNPEADGWDPAVMEAWLAVAAASHAAQYEQAAYTAATAAVRDEGDWRDNLKAGLASWVVAAGMRAVTAATEARSFGSHDAAGASGLTHKVWRTGGKNPRASHVRLDGDAVELGGTFSNGLRWPGDANGSAEETANCNCRLDYTREGG</sequence>
<accession>C9ZE60</accession>
<proteinExistence type="predicted"/>
<protein>
    <submittedName>
        <fullName evidence="1">Putative phage protein</fullName>
    </submittedName>
</protein>
<dbReference type="AlphaFoldDB" id="C9ZE60"/>
<organism evidence="1 2">
    <name type="scientific">Streptomyces scabiei (strain 87.22)</name>
    <dbReference type="NCBI Taxonomy" id="680198"/>
    <lineage>
        <taxon>Bacteria</taxon>
        <taxon>Bacillati</taxon>
        <taxon>Actinomycetota</taxon>
        <taxon>Actinomycetes</taxon>
        <taxon>Kitasatosporales</taxon>
        <taxon>Streptomycetaceae</taxon>
        <taxon>Streptomyces</taxon>
    </lineage>
</organism>
<dbReference type="RefSeq" id="WP_013004049.1">
    <property type="nucleotide sequence ID" value="NC_013929.1"/>
</dbReference>
<dbReference type="GeneID" id="24313549"/>
<dbReference type="HOGENOM" id="CLU_1194368_0_0_11"/>